<dbReference type="Gene3D" id="3.10.10.10">
    <property type="entry name" value="HIV Type 1 Reverse Transcriptase, subunit A, domain 1"/>
    <property type="match status" value="1"/>
</dbReference>
<keyword evidence="2" id="KW-0808">Transferase</keyword>
<name>A5C2E0_VITVI</name>
<sequence length="793" mass="91023">MATNKERIEQLEAGLGGLQDGMSRMELGLTDKLHQMEETIHRLSEALLSNKERSSSNTNDRNGRVRNNRDNSKGQMEGGQQMFLSKLAKLEFPRYSGNDPTEWFNKVDQFFEYQGIPAAQKVSLASFHLEDEANQWWEFEKLGNRVQGWTQKALVGTFMGGLKSEIADGIRMFKPKSLKEAISLARMRDDQLTRQRRFTRPLQPNWPQPDFSTQMKSKPTPTMKRLTWEEMQKRRAQGLCFNCDDKFTVGHKCRGLQLLLLEENSSPNKEDDIDEEIEEPAINEQIEPEISFHALTGWSTPKTMRITAKIGQHEVVVLIDSGSTHNFISEKVADMLHLPVVPTKPFTVKVVNGTPLKCQGRFEHVHVILQGIPFSLTLYSLPLTGLDLVLGVQWLEQLGTVVCNWKKLTMEFQWENQTHKLQGTNTQTIQVASLKAVSKELRQGSSMFAICLQSTSNEVQQAIHLDMQQLIKAFEDIFQEPNQLPPAREVDHRITLKEGTEPVNVRPYRYAYFQKAEIEKQVRDMLQLGLIRASTSPFSSPVLLVKKKDGTWRFCTDYRALNAVTIKDRFPIPTVDDMLDELHGATYFTKLDLRAGYHQVRVHPPDISKTAFRTHNGHYEYLVMPFGLSNAPSTFQAIMNSIFRPYLRKFVLVFFDDILIYSPNWNMHIEHVKQAFEILRQHQFFVKISKCAFGQQELEYLGHIVTPQGVQVDQGKIKAMLNWPRPINISELRGFLGLTGYYRKFVRNYDIIARALTNLLKKGKFAGTKDKGCRNSLPSTQTGYDFNPYTCYA</sequence>
<evidence type="ECO:0000256" key="2">
    <source>
        <dbReference type="ARBA" id="ARBA00022679"/>
    </source>
</evidence>
<dbReference type="InterPro" id="IPR000477">
    <property type="entry name" value="RT_dom"/>
</dbReference>
<feature type="domain" description="Reverse transcriptase" evidence="9">
    <location>
        <begin position="526"/>
        <end position="705"/>
    </location>
</feature>
<keyword evidence="5" id="KW-0255">Endonuclease</keyword>
<dbReference type="PROSITE" id="PS50878">
    <property type="entry name" value="RT_POL"/>
    <property type="match status" value="1"/>
</dbReference>
<dbReference type="InterPro" id="IPR043128">
    <property type="entry name" value="Rev_trsase/Diguanyl_cyclase"/>
</dbReference>
<dbReference type="Pfam" id="PF00078">
    <property type="entry name" value="RVT_1"/>
    <property type="match status" value="1"/>
</dbReference>
<evidence type="ECO:0000256" key="3">
    <source>
        <dbReference type="ARBA" id="ARBA00022695"/>
    </source>
</evidence>
<evidence type="ECO:0000259" key="9">
    <source>
        <dbReference type="PROSITE" id="PS50878"/>
    </source>
</evidence>
<dbReference type="GO" id="GO:0008233">
    <property type="term" value="F:peptidase activity"/>
    <property type="evidence" value="ECO:0007669"/>
    <property type="project" value="UniProtKB-KW"/>
</dbReference>
<dbReference type="GO" id="GO:0006508">
    <property type="term" value="P:proteolysis"/>
    <property type="evidence" value="ECO:0007669"/>
    <property type="project" value="UniProtKB-KW"/>
</dbReference>
<dbReference type="PANTHER" id="PTHR24559">
    <property type="entry name" value="TRANSPOSON TY3-I GAG-POL POLYPROTEIN"/>
    <property type="match status" value="1"/>
</dbReference>
<dbReference type="CDD" id="cd01647">
    <property type="entry name" value="RT_LTR"/>
    <property type="match status" value="1"/>
</dbReference>
<dbReference type="AlphaFoldDB" id="A5C2E0"/>
<feature type="region of interest" description="Disordered" evidence="8">
    <location>
        <begin position="46"/>
        <end position="78"/>
    </location>
</feature>
<evidence type="ECO:0000256" key="1">
    <source>
        <dbReference type="ARBA" id="ARBA00022670"/>
    </source>
</evidence>
<keyword evidence="1" id="KW-0645">Protease</keyword>
<dbReference type="Gene3D" id="3.30.70.270">
    <property type="match status" value="2"/>
</dbReference>
<reference evidence="10" key="1">
    <citation type="journal article" date="2007" name="PLoS ONE">
        <title>The first genome sequence of an elite grapevine cultivar (Pinot noir Vitis vinifera L.): coping with a highly heterozygous genome.</title>
        <authorList>
            <person name="Velasco R."/>
            <person name="Zharkikh A."/>
            <person name="Troggio M."/>
            <person name="Cartwright D.A."/>
            <person name="Cestaro A."/>
            <person name="Pruss D."/>
            <person name="Pindo M."/>
            <person name="FitzGerald L.M."/>
            <person name="Vezzulli S."/>
            <person name="Reid J."/>
            <person name="Malacarne G."/>
            <person name="Iliev D."/>
            <person name="Coppola G."/>
            <person name="Wardell B."/>
            <person name="Micheletti D."/>
            <person name="Macalma T."/>
            <person name="Facci M."/>
            <person name="Mitchell J.T."/>
            <person name="Perazzolli M."/>
            <person name="Eldredge G."/>
            <person name="Gatto P."/>
            <person name="Oyzerski R."/>
            <person name="Moretto M."/>
            <person name="Gutin N."/>
            <person name="Stefanini M."/>
            <person name="Chen Y."/>
            <person name="Segala C."/>
            <person name="Davenport C."/>
            <person name="Dematte L."/>
            <person name="Mraz A."/>
            <person name="Battilana J."/>
            <person name="Stormo K."/>
            <person name="Costa F."/>
            <person name="Tao Q."/>
            <person name="Si-Ammour A."/>
            <person name="Harkins T."/>
            <person name="Lackey A."/>
            <person name="Perbost C."/>
            <person name="Taillon B."/>
            <person name="Stella A."/>
            <person name="Solovyev V."/>
            <person name="Fawcett J.A."/>
            <person name="Sterck L."/>
            <person name="Vandepoele K."/>
            <person name="Grando S.M."/>
            <person name="Toppo S."/>
            <person name="Moser C."/>
            <person name="Lanchbury J."/>
            <person name="Bogden R."/>
            <person name="Skolnick M."/>
            <person name="Sgaramella V."/>
            <person name="Bhatnagar S.K."/>
            <person name="Fontana P."/>
            <person name="Gutin A."/>
            <person name="Van de Peer Y."/>
            <person name="Salamini F."/>
            <person name="Viola R."/>
        </authorList>
    </citation>
    <scope>NUCLEOTIDE SEQUENCE</scope>
</reference>
<keyword evidence="7" id="KW-0695">RNA-directed DNA polymerase</keyword>
<dbReference type="GO" id="GO:0003964">
    <property type="term" value="F:RNA-directed DNA polymerase activity"/>
    <property type="evidence" value="ECO:0007669"/>
    <property type="project" value="UniProtKB-KW"/>
</dbReference>
<dbReference type="InterPro" id="IPR053134">
    <property type="entry name" value="RNA-dir_DNA_polymerase"/>
</dbReference>
<dbReference type="GO" id="GO:0004519">
    <property type="term" value="F:endonuclease activity"/>
    <property type="evidence" value="ECO:0007669"/>
    <property type="project" value="UniProtKB-KW"/>
</dbReference>
<keyword evidence="6" id="KW-0378">Hydrolase</keyword>
<feature type="compositionally biased region" description="Basic and acidic residues" evidence="8">
    <location>
        <begin position="61"/>
        <end position="72"/>
    </location>
</feature>
<organism evidence="10">
    <name type="scientific">Vitis vinifera</name>
    <name type="common">Grape</name>
    <dbReference type="NCBI Taxonomy" id="29760"/>
    <lineage>
        <taxon>Eukaryota</taxon>
        <taxon>Viridiplantae</taxon>
        <taxon>Streptophyta</taxon>
        <taxon>Embryophyta</taxon>
        <taxon>Tracheophyta</taxon>
        <taxon>Spermatophyta</taxon>
        <taxon>Magnoliopsida</taxon>
        <taxon>eudicotyledons</taxon>
        <taxon>Gunneridae</taxon>
        <taxon>Pentapetalae</taxon>
        <taxon>rosids</taxon>
        <taxon>Vitales</taxon>
        <taxon>Vitaceae</taxon>
        <taxon>Viteae</taxon>
        <taxon>Vitis</taxon>
    </lineage>
</organism>
<dbReference type="EMBL" id="AM479657">
    <property type="protein sequence ID" value="CAN75225.1"/>
    <property type="molecule type" value="Genomic_DNA"/>
</dbReference>
<evidence type="ECO:0000256" key="8">
    <source>
        <dbReference type="SAM" id="MobiDB-lite"/>
    </source>
</evidence>
<keyword evidence="4" id="KW-0540">Nuclease</keyword>
<accession>A5C2E0</accession>
<gene>
    <name evidence="10" type="ORF">VITISV_035856</name>
</gene>
<dbReference type="Pfam" id="PF08284">
    <property type="entry name" value="RVP_2"/>
    <property type="match status" value="1"/>
</dbReference>
<dbReference type="Gene3D" id="2.40.70.10">
    <property type="entry name" value="Acid Proteases"/>
    <property type="match status" value="1"/>
</dbReference>
<evidence type="ECO:0000256" key="7">
    <source>
        <dbReference type="ARBA" id="ARBA00022918"/>
    </source>
</evidence>
<protein>
    <recommendedName>
        <fullName evidence="9">Reverse transcriptase domain-containing protein</fullName>
    </recommendedName>
</protein>
<dbReference type="SUPFAM" id="SSF50630">
    <property type="entry name" value="Acid proteases"/>
    <property type="match status" value="1"/>
</dbReference>
<dbReference type="FunFam" id="3.10.10.10:FF:000007">
    <property type="entry name" value="Retrovirus-related Pol polyprotein from transposon 17.6-like Protein"/>
    <property type="match status" value="1"/>
</dbReference>
<proteinExistence type="predicted"/>
<evidence type="ECO:0000313" key="10">
    <source>
        <dbReference type="EMBL" id="CAN75225.1"/>
    </source>
</evidence>
<dbReference type="SUPFAM" id="SSF56672">
    <property type="entry name" value="DNA/RNA polymerases"/>
    <property type="match status" value="1"/>
</dbReference>
<dbReference type="ExpressionAtlas" id="A5C2E0">
    <property type="expression patterns" value="baseline"/>
</dbReference>
<dbReference type="InterPro" id="IPR043502">
    <property type="entry name" value="DNA/RNA_pol_sf"/>
</dbReference>
<dbReference type="PANTHER" id="PTHR24559:SF434">
    <property type="entry name" value="RNA-DIRECTED DNA POLYMERASE HOMOLOG"/>
    <property type="match status" value="1"/>
</dbReference>
<dbReference type="CDD" id="cd00303">
    <property type="entry name" value="retropepsin_like"/>
    <property type="match status" value="1"/>
</dbReference>
<evidence type="ECO:0000256" key="6">
    <source>
        <dbReference type="ARBA" id="ARBA00022801"/>
    </source>
</evidence>
<evidence type="ECO:0000256" key="4">
    <source>
        <dbReference type="ARBA" id="ARBA00022722"/>
    </source>
</evidence>
<evidence type="ECO:0000256" key="5">
    <source>
        <dbReference type="ARBA" id="ARBA00022759"/>
    </source>
</evidence>
<dbReference type="InterPro" id="IPR021109">
    <property type="entry name" value="Peptidase_aspartic_dom_sf"/>
</dbReference>
<keyword evidence="3" id="KW-0548">Nucleotidyltransferase</keyword>